<keyword evidence="1" id="KW-0732">Signal</keyword>
<organism evidence="2 3">
    <name type="scientific">Terriglobus saanensis (strain ATCC BAA-1853 / DSM 23119 / SP1PR4)</name>
    <dbReference type="NCBI Taxonomy" id="401053"/>
    <lineage>
        <taxon>Bacteria</taxon>
        <taxon>Pseudomonadati</taxon>
        <taxon>Acidobacteriota</taxon>
        <taxon>Terriglobia</taxon>
        <taxon>Terriglobales</taxon>
        <taxon>Acidobacteriaceae</taxon>
        <taxon>Terriglobus</taxon>
    </lineage>
</organism>
<accession>E8V866</accession>
<dbReference type="RefSeq" id="WP_013569779.1">
    <property type="nucleotide sequence ID" value="NC_014963.1"/>
</dbReference>
<dbReference type="EMBL" id="CP002467">
    <property type="protein sequence ID" value="ADV84048.1"/>
    <property type="molecule type" value="Genomic_DNA"/>
</dbReference>
<evidence type="ECO:0000313" key="2">
    <source>
        <dbReference type="EMBL" id="ADV84048.1"/>
    </source>
</evidence>
<keyword evidence="3" id="KW-1185">Reference proteome</keyword>
<feature type="chain" id="PRO_5003233011" evidence="1">
    <location>
        <begin position="25"/>
        <end position="339"/>
    </location>
</feature>
<dbReference type="eggNOG" id="ENOG502Z8KB">
    <property type="taxonomic scope" value="Bacteria"/>
</dbReference>
<reference evidence="2 3" key="1">
    <citation type="journal article" date="2012" name="Stand. Genomic Sci.">
        <title>Complete genome sequence of Terriglobus saanensis type strain SP1PR4(T), an Acidobacteria from tundra soil.</title>
        <authorList>
            <person name="Rawat S.R."/>
            <person name="Mannisto M.K."/>
            <person name="Starovoytov V."/>
            <person name="Goodwin L."/>
            <person name="Nolan M."/>
            <person name="Hauser L."/>
            <person name="Land M."/>
            <person name="Davenport K.W."/>
            <person name="Woyke T."/>
            <person name="Haggblom M.M."/>
        </authorList>
    </citation>
    <scope>NUCLEOTIDE SEQUENCE</scope>
    <source>
        <strain evidence="3">ATCC BAA-1853 / DSM 23119 / SP1PR4</strain>
    </source>
</reference>
<proteinExistence type="predicted"/>
<dbReference type="KEGG" id="tsa:AciPR4_3293"/>
<name>E8V866_TERSS</name>
<sequence>MPSVNKLRKALKVMVLSAVLPLCAVTQQPESASHRTRLYLKDGSYQVVLSYRISGSNVIYRSAERGGEQEEIPTNLVDLDRTQKWEASHDPTVKAAPVIDPELAREEAERAAHVPEVAPNLHLPERESLLVLDNFRDTPQLIPLTQTDGDLNRQTSHNILRQSINPLAHAHQLVQIKGVRAAVQLHVPLPELYIRISEENFSGDAAPVGALEVDTQGSSSRVKDPKQNSAGSQYVIVRVDVRQDVRIVSTFSMNLLGAGKMEEDVVPTKATVLPGGHWMKLVPVQPLTAGEYALIEVLSDHELNLAVWDFGVHPAAPQNRDAILPVERRKPSLEDRSSH</sequence>
<protein>
    <submittedName>
        <fullName evidence="2">Uncharacterized protein</fullName>
    </submittedName>
</protein>
<evidence type="ECO:0000256" key="1">
    <source>
        <dbReference type="SAM" id="SignalP"/>
    </source>
</evidence>
<feature type="signal peptide" evidence="1">
    <location>
        <begin position="1"/>
        <end position="24"/>
    </location>
</feature>
<dbReference type="Proteomes" id="UP000006844">
    <property type="component" value="Chromosome"/>
</dbReference>
<dbReference type="HOGENOM" id="CLU_879789_0_0_0"/>
<dbReference type="AlphaFoldDB" id="E8V866"/>
<gene>
    <name evidence="2" type="ordered locus">AciPR4_3293</name>
</gene>
<evidence type="ECO:0000313" key="3">
    <source>
        <dbReference type="Proteomes" id="UP000006844"/>
    </source>
</evidence>